<proteinExistence type="predicted"/>
<organism evidence="2">
    <name type="scientific">marine metagenome</name>
    <dbReference type="NCBI Taxonomy" id="408172"/>
    <lineage>
        <taxon>unclassified sequences</taxon>
        <taxon>metagenomes</taxon>
        <taxon>ecological metagenomes</taxon>
    </lineage>
</organism>
<keyword evidence="1" id="KW-0812">Transmembrane</keyword>
<gene>
    <name evidence="2" type="ORF">METZ01_LOCUS292960</name>
</gene>
<evidence type="ECO:0000256" key="1">
    <source>
        <dbReference type="SAM" id="Phobius"/>
    </source>
</evidence>
<keyword evidence="1" id="KW-1133">Transmembrane helix</keyword>
<evidence type="ECO:0000313" key="2">
    <source>
        <dbReference type="EMBL" id="SVC40106.1"/>
    </source>
</evidence>
<feature type="non-terminal residue" evidence="2">
    <location>
        <position position="112"/>
    </location>
</feature>
<reference evidence="2" key="1">
    <citation type="submission" date="2018-05" db="EMBL/GenBank/DDBJ databases">
        <authorList>
            <person name="Lanie J.A."/>
            <person name="Ng W.-L."/>
            <person name="Kazmierczak K.M."/>
            <person name="Andrzejewski T.M."/>
            <person name="Davidsen T.M."/>
            <person name="Wayne K.J."/>
            <person name="Tettelin H."/>
            <person name="Glass J.I."/>
            <person name="Rusch D."/>
            <person name="Podicherti R."/>
            <person name="Tsui H.-C.T."/>
            <person name="Winkler M.E."/>
        </authorList>
    </citation>
    <scope>NUCLEOTIDE SEQUENCE</scope>
</reference>
<accession>A0A382LU81</accession>
<dbReference type="EMBL" id="UINC01089210">
    <property type="protein sequence ID" value="SVC40106.1"/>
    <property type="molecule type" value="Genomic_DNA"/>
</dbReference>
<sequence>MTEQFLNMIQGLLLDPSLLPVTFVFFVLVLFSFWQKLARYVPYLAIVYLAFLLFTLISYRGTPAIQQEDNYNNIVEDSMELEEVPRPLAMKEDTVVQSAGENIQASTGMEVK</sequence>
<keyword evidence="1" id="KW-0472">Membrane</keyword>
<name>A0A382LU81_9ZZZZ</name>
<dbReference type="AlphaFoldDB" id="A0A382LU81"/>
<protein>
    <submittedName>
        <fullName evidence="2">Uncharacterized protein</fullName>
    </submittedName>
</protein>
<feature type="transmembrane region" description="Helical" evidence="1">
    <location>
        <begin position="12"/>
        <end position="34"/>
    </location>
</feature>
<feature type="transmembrane region" description="Helical" evidence="1">
    <location>
        <begin position="40"/>
        <end position="59"/>
    </location>
</feature>